<feature type="transmembrane region" description="Helical" evidence="1">
    <location>
        <begin position="66"/>
        <end position="82"/>
    </location>
</feature>
<accession>A0ABU3GRL4</accession>
<name>A0ABU3GRL4_9SPHI</name>
<reference evidence="3" key="1">
    <citation type="submission" date="2023-07" db="EMBL/GenBank/DDBJ databases">
        <title>Functional and genomic diversity of the sorghum phyllosphere microbiome.</title>
        <authorList>
            <person name="Shade A."/>
        </authorList>
    </citation>
    <scope>NUCLEOTIDE SEQUENCE [LARGE SCALE GENOMIC DNA]</scope>
    <source>
        <strain evidence="3">SORGH_AS_0422</strain>
    </source>
</reference>
<evidence type="ECO:0000313" key="3">
    <source>
        <dbReference type="Proteomes" id="UP001258315"/>
    </source>
</evidence>
<keyword evidence="1" id="KW-1133">Transmembrane helix</keyword>
<organism evidence="2 3">
    <name type="scientific">Mucilaginibacter terrae</name>
    <dbReference type="NCBI Taxonomy" id="1955052"/>
    <lineage>
        <taxon>Bacteria</taxon>
        <taxon>Pseudomonadati</taxon>
        <taxon>Bacteroidota</taxon>
        <taxon>Sphingobacteriia</taxon>
        <taxon>Sphingobacteriales</taxon>
        <taxon>Sphingobacteriaceae</taxon>
        <taxon>Mucilaginibacter</taxon>
    </lineage>
</organism>
<proteinExistence type="predicted"/>
<dbReference type="RefSeq" id="WP_311947501.1">
    <property type="nucleotide sequence ID" value="NZ_JAVLVU010000001.1"/>
</dbReference>
<comment type="caution">
    <text evidence="2">The sequence shown here is derived from an EMBL/GenBank/DDBJ whole genome shotgun (WGS) entry which is preliminary data.</text>
</comment>
<keyword evidence="3" id="KW-1185">Reference proteome</keyword>
<keyword evidence="1" id="KW-0472">Membrane</keyword>
<sequence length="210" mass="23916">MKNKGLVISAVVLFLLVNTSYYWEGQLGVLAFPADLLLVIAFLILAIALIRQFYFSIKERFKNKHRSIIMGLLTITLGLILYRPGGLIDFDKLEGNDVLMAEREGAANCMTVFKLKDNFTFKERSVCFGVVEVKGRYSLKNDTIYFNNVKTGLYTDGFYMFAVITPSIYQKDGKHFDITLFKNKGDSLGYTLPITKSELNRIKNAKLSRY</sequence>
<dbReference type="EMBL" id="JAVLVU010000001">
    <property type="protein sequence ID" value="MDT3401602.1"/>
    <property type="molecule type" value="Genomic_DNA"/>
</dbReference>
<keyword evidence="1" id="KW-0812">Transmembrane</keyword>
<gene>
    <name evidence="2" type="ORF">QE417_000674</name>
</gene>
<evidence type="ECO:0000256" key="1">
    <source>
        <dbReference type="SAM" id="Phobius"/>
    </source>
</evidence>
<evidence type="ECO:0000313" key="2">
    <source>
        <dbReference type="EMBL" id="MDT3401602.1"/>
    </source>
</evidence>
<dbReference type="Proteomes" id="UP001258315">
    <property type="component" value="Unassembled WGS sequence"/>
</dbReference>
<protein>
    <submittedName>
        <fullName evidence="2">Amino acid transporter</fullName>
    </submittedName>
</protein>
<feature type="transmembrane region" description="Helical" evidence="1">
    <location>
        <begin position="29"/>
        <end position="54"/>
    </location>
</feature>